<comment type="caution">
    <text evidence="1">The sequence shown here is derived from an EMBL/GenBank/DDBJ whole genome shotgun (WGS) entry which is preliminary data.</text>
</comment>
<protein>
    <submittedName>
        <fullName evidence="1">Uncharacterized protein</fullName>
    </submittedName>
</protein>
<evidence type="ECO:0000313" key="2">
    <source>
        <dbReference type="Proteomes" id="UP000517694"/>
    </source>
</evidence>
<dbReference type="RefSeq" id="WP_159669714.1">
    <property type="nucleotide sequence ID" value="NZ_JACMHY010000005.1"/>
</dbReference>
<gene>
    <name evidence="1" type="ORF">H1R13_14145</name>
</gene>
<reference evidence="1 2" key="1">
    <citation type="submission" date="2020-08" db="EMBL/GenBank/DDBJ databases">
        <title>Whole-Genome Sequence of French Clinical Streptomyces mexicanus Strain Q0842.</title>
        <authorList>
            <person name="Boxberger M."/>
            <person name="La Scola B."/>
        </authorList>
    </citation>
    <scope>NUCLEOTIDE SEQUENCE [LARGE SCALE GENOMIC DNA]</scope>
    <source>
        <strain evidence="1 2">Marseille-Q0842</strain>
    </source>
</reference>
<dbReference type="OrthoDB" id="3872481at2"/>
<dbReference type="Proteomes" id="UP000517694">
    <property type="component" value="Unassembled WGS sequence"/>
</dbReference>
<accession>A0A7X1I1V2</accession>
<proteinExistence type="predicted"/>
<keyword evidence="2" id="KW-1185">Reference proteome</keyword>
<dbReference type="EMBL" id="JACMHY010000005">
    <property type="protein sequence ID" value="MBC2866088.1"/>
    <property type="molecule type" value="Genomic_DNA"/>
</dbReference>
<sequence length="91" mass="9767">MGPRHHFHLDARGHSVTVNVEGRRRGAVELLIDGKETGRADLRGRRPLLLCGELPTDPPVTVTVDVTLEPGAPRCVAVIDGAATPMPARPF</sequence>
<evidence type="ECO:0000313" key="1">
    <source>
        <dbReference type="EMBL" id="MBC2866088.1"/>
    </source>
</evidence>
<organism evidence="1 2">
    <name type="scientific">Streptomyces mexicanus</name>
    <dbReference type="NCBI Taxonomy" id="178566"/>
    <lineage>
        <taxon>Bacteria</taxon>
        <taxon>Bacillati</taxon>
        <taxon>Actinomycetota</taxon>
        <taxon>Actinomycetes</taxon>
        <taxon>Kitasatosporales</taxon>
        <taxon>Streptomycetaceae</taxon>
        <taxon>Streptomyces</taxon>
    </lineage>
</organism>
<name>A0A7X1I1V2_9ACTN</name>
<dbReference type="AlphaFoldDB" id="A0A7X1I1V2"/>